<proteinExistence type="predicted"/>
<reference evidence="1" key="1">
    <citation type="submission" date="2018-02" db="EMBL/GenBank/DDBJ databases">
        <title>Rhizophora mucronata_Transcriptome.</title>
        <authorList>
            <person name="Meera S.P."/>
            <person name="Sreeshan A."/>
            <person name="Augustine A."/>
        </authorList>
    </citation>
    <scope>NUCLEOTIDE SEQUENCE</scope>
    <source>
        <tissue evidence="1">Leaf</tissue>
    </source>
</reference>
<accession>A0A2P2QUK5</accession>
<dbReference type="AlphaFoldDB" id="A0A2P2QUK5"/>
<name>A0A2P2QUK5_RHIMU</name>
<dbReference type="EMBL" id="GGEC01090144">
    <property type="protein sequence ID" value="MBX70628.1"/>
    <property type="molecule type" value="Transcribed_RNA"/>
</dbReference>
<organism evidence="1">
    <name type="scientific">Rhizophora mucronata</name>
    <name type="common">Asiatic mangrove</name>
    <dbReference type="NCBI Taxonomy" id="61149"/>
    <lineage>
        <taxon>Eukaryota</taxon>
        <taxon>Viridiplantae</taxon>
        <taxon>Streptophyta</taxon>
        <taxon>Embryophyta</taxon>
        <taxon>Tracheophyta</taxon>
        <taxon>Spermatophyta</taxon>
        <taxon>Magnoliopsida</taxon>
        <taxon>eudicotyledons</taxon>
        <taxon>Gunneridae</taxon>
        <taxon>Pentapetalae</taxon>
        <taxon>rosids</taxon>
        <taxon>fabids</taxon>
        <taxon>Malpighiales</taxon>
        <taxon>Rhizophoraceae</taxon>
        <taxon>Rhizophora</taxon>
    </lineage>
</organism>
<protein>
    <submittedName>
        <fullName evidence="1">Uncharacterized protein</fullName>
    </submittedName>
</protein>
<evidence type="ECO:0000313" key="1">
    <source>
        <dbReference type="EMBL" id="MBX70628.1"/>
    </source>
</evidence>
<sequence>MLAKQLQKALNSSYPRHF</sequence>